<sequence length="518" mass="60382">MQMKNDKILWADDEIDLLKPYVIYLAEKGYDVVTVTNGRDAIDQFRAQAFDIVFLDENMPGLNGLETLAAIKEINAAVPVVMITKSEEENIMDMAIGSKIADYLIKPVNPTQILLTLKKHIHKKDIVNEHTTTSYRMEFMQIGNMITSANSMEEWMEIQKKLVFWKMELQAAHNSMLEMLQMQKTEANNYFCKYIKRVYEGWFTQSEGRPTLSPDLFKTYLYPRLDKGEKCFFVVIDNFRYDQWKTIQPLLNELYTIEEENMYCSILPTATQYARNAIFSGLMPLQIHEMFPDLWVDEDEEEGKNLQEDKLIESQLQRFRKKYTFSYHKINESDYCERLTNKISQLKNNDLNVIVVNFIDMLSHSRTESKMMRELANNEAAYMSLTLSWFKHSPVYELFRAIARTGAKLIITTDHGTVNVTRPIKVVGDKNTNVNLRYKVGKTLSYNKKEVFEITNPKKVGLPLLNLSSTYIFALGNDFFAYPNNYNYYVSYYQDTFQHGGISLEEMLVPLVTLTPKQ</sequence>
<keyword evidence="2" id="KW-0902">Two-component regulatory system</keyword>
<dbReference type="SUPFAM" id="SSF53649">
    <property type="entry name" value="Alkaline phosphatase-like"/>
    <property type="match status" value="1"/>
</dbReference>
<dbReference type="Gene3D" id="3.40.720.10">
    <property type="entry name" value="Alkaline Phosphatase, subunit A"/>
    <property type="match status" value="1"/>
</dbReference>
<dbReference type="PROSITE" id="PS50110">
    <property type="entry name" value="RESPONSE_REGULATORY"/>
    <property type="match status" value="1"/>
</dbReference>
<dbReference type="CDD" id="cd00156">
    <property type="entry name" value="REC"/>
    <property type="match status" value="1"/>
</dbReference>
<dbReference type="InterPro" id="IPR001789">
    <property type="entry name" value="Sig_transdc_resp-reg_receiver"/>
</dbReference>
<dbReference type="Gene3D" id="3.40.50.2300">
    <property type="match status" value="1"/>
</dbReference>
<keyword evidence="1 3" id="KW-0597">Phosphoprotein</keyword>
<dbReference type="PANTHER" id="PTHR44591">
    <property type="entry name" value="STRESS RESPONSE REGULATOR PROTEIN 1"/>
    <property type="match status" value="1"/>
</dbReference>
<dbReference type="InterPro" id="IPR011006">
    <property type="entry name" value="CheY-like_superfamily"/>
</dbReference>
<dbReference type="SUPFAM" id="SSF52172">
    <property type="entry name" value="CheY-like"/>
    <property type="match status" value="1"/>
</dbReference>
<comment type="caution">
    <text evidence="5">The sequence shown here is derived from an EMBL/GenBank/DDBJ whole genome shotgun (WGS) entry which is preliminary data.</text>
</comment>
<reference evidence="5" key="2">
    <citation type="journal article" date="2021" name="PeerJ">
        <title>Extensive microbial diversity within the chicken gut microbiome revealed by metagenomics and culture.</title>
        <authorList>
            <person name="Gilroy R."/>
            <person name="Ravi A."/>
            <person name="Getino M."/>
            <person name="Pursley I."/>
            <person name="Horton D.L."/>
            <person name="Alikhan N.F."/>
            <person name="Baker D."/>
            <person name="Gharbi K."/>
            <person name="Hall N."/>
            <person name="Watson M."/>
            <person name="Adriaenssens E.M."/>
            <person name="Foster-Nyarko E."/>
            <person name="Jarju S."/>
            <person name="Secka A."/>
            <person name="Antonio M."/>
            <person name="Oren A."/>
            <person name="Chaudhuri R.R."/>
            <person name="La Ragione R."/>
            <person name="Hildebrand F."/>
            <person name="Pallen M.J."/>
        </authorList>
    </citation>
    <scope>NUCLEOTIDE SEQUENCE</scope>
    <source>
        <strain evidence="5">G3-3990</strain>
    </source>
</reference>
<dbReference type="InterPro" id="IPR017850">
    <property type="entry name" value="Alkaline_phosphatase_core_sf"/>
</dbReference>
<evidence type="ECO:0000256" key="3">
    <source>
        <dbReference type="PROSITE-ProRule" id="PRU00169"/>
    </source>
</evidence>
<dbReference type="AlphaFoldDB" id="A0A9D9N4G7"/>
<dbReference type="GO" id="GO:0000160">
    <property type="term" value="P:phosphorelay signal transduction system"/>
    <property type="evidence" value="ECO:0007669"/>
    <property type="project" value="UniProtKB-KW"/>
</dbReference>
<gene>
    <name evidence="5" type="ORF">IAA73_06730</name>
</gene>
<dbReference type="PANTHER" id="PTHR44591:SF14">
    <property type="entry name" value="PROTEIN PILG"/>
    <property type="match status" value="1"/>
</dbReference>
<reference evidence="5" key="1">
    <citation type="submission" date="2020-10" db="EMBL/GenBank/DDBJ databases">
        <authorList>
            <person name="Gilroy R."/>
        </authorList>
    </citation>
    <scope>NUCLEOTIDE SEQUENCE</scope>
    <source>
        <strain evidence="5">G3-3990</strain>
    </source>
</reference>
<name>A0A9D9N4G7_9BACT</name>
<evidence type="ECO:0000256" key="1">
    <source>
        <dbReference type="ARBA" id="ARBA00022553"/>
    </source>
</evidence>
<dbReference type="SMART" id="SM00448">
    <property type="entry name" value="REC"/>
    <property type="match status" value="1"/>
</dbReference>
<dbReference type="Proteomes" id="UP000823641">
    <property type="component" value="Unassembled WGS sequence"/>
</dbReference>
<evidence type="ECO:0000256" key="2">
    <source>
        <dbReference type="ARBA" id="ARBA00023012"/>
    </source>
</evidence>
<feature type="modified residue" description="4-aspartylphosphate" evidence="3">
    <location>
        <position position="56"/>
    </location>
</feature>
<evidence type="ECO:0000313" key="5">
    <source>
        <dbReference type="EMBL" id="MBO8460007.1"/>
    </source>
</evidence>
<dbReference type="InterPro" id="IPR050595">
    <property type="entry name" value="Bact_response_regulator"/>
</dbReference>
<evidence type="ECO:0000313" key="6">
    <source>
        <dbReference type="Proteomes" id="UP000823641"/>
    </source>
</evidence>
<dbReference type="Pfam" id="PF08665">
    <property type="entry name" value="PglZ"/>
    <property type="match status" value="1"/>
</dbReference>
<feature type="domain" description="Response regulatory" evidence="4">
    <location>
        <begin position="7"/>
        <end position="121"/>
    </location>
</feature>
<evidence type="ECO:0000259" key="4">
    <source>
        <dbReference type="PROSITE" id="PS50110"/>
    </source>
</evidence>
<organism evidence="5 6">
    <name type="scientific">Candidatus Gallipaludibacter merdavium</name>
    <dbReference type="NCBI Taxonomy" id="2840839"/>
    <lineage>
        <taxon>Bacteria</taxon>
        <taxon>Pseudomonadati</taxon>
        <taxon>Bacteroidota</taxon>
        <taxon>Bacteroidia</taxon>
        <taxon>Bacteroidales</taxon>
        <taxon>Candidatus Gallipaludibacter</taxon>
    </lineage>
</organism>
<dbReference type="Pfam" id="PF00072">
    <property type="entry name" value="Response_reg"/>
    <property type="match status" value="1"/>
</dbReference>
<dbReference type="EMBL" id="JADIMG010000066">
    <property type="protein sequence ID" value="MBO8460007.1"/>
    <property type="molecule type" value="Genomic_DNA"/>
</dbReference>
<accession>A0A9D9N4G7</accession>
<proteinExistence type="predicted"/>
<protein>
    <submittedName>
        <fullName evidence="5">Bifunctional response regulator/alkaline phosphatase family protein</fullName>
    </submittedName>
</protein>